<dbReference type="CDD" id="cd04301">
    <property type="entry name" value="NAT_SF"/>
    <property type="match status" value="1"/>
</dbReference>
<dbReference type="OrthoDB" id="7356080at2"/>
<dbReference type="Gene3D" id="3.40.630.30">
    <property type="match status" value="1"/>
</dbReference>
<comment type="caution">
    <text evidence="4">The sequence shown here is derived from an EMBL/GenBank/DDBJ whole genome shotgun (WGS) entry which is preliminary data.</text>
</comment>
<feature type="domain" description="N-acetyltransferase" evidence="3">
    <location>
        <begin position="1"/>
        <end position="149"/>
    </location>
</feature>
<dbReference type="InterPro" id="IPR000182">
    <property type="entry name" value="GNAT_dom"/>
</dbReference>
<dbReference type="PANTHER" id="PTHR43877:SF1">
    <property type="entry name" value="ACETYLTRANSFERASE"/>
    <property type="match status" value="1"/>
</dbReference>
<proteinExistence type="predicted"/>
<evidence type="ECO:0000313" key="4">
    <source>
        <dbReference type="EMBL" id="RXK58359.1"/>
    </source>
</evidence>
<dbReference type="PANTHER" id="PTHR43877">
    <property type="entry name" value="AMINOALKYLPHOSPHONATE N-ACETYLTRANSFERASE-RELATED-RELATED"/>
    <property type="match status" value="1"/>
</dbReference>
<dbReference type="RefSeq" id="WP_129132159.1">
    <property type="nucleotide sequence ID" value="NZ_SDHW01000006.1"/>
</dbReference>
<keyword evidence="1 4" id="KW-0808">Transferase</keyword>
<protein>
    <submittedName>
        <fullName evidence="4">GNAT family N-acetyltransferase</fullName>
    </submittedName>
</protein>
<accession>A0A4Q1CF10</accession>
<evidence type="ECO:0000259" key="3">
    <source>
        <dbReference type="PROSITE" id="PS51186"/>
    </source>
</evidence>
<keyword evidence="5" id="KW-1185">Reference proteome</keyword>
<dbReference type="PROSITE" id="PS51186">
    <property type="entry name" value="GNAT"/>
    <property type="match status" value="1"/>
</dbReference>
<name>A0A4Q1CF10_9BACT</name>
<dbReference type="AlphaFoldDB" id="A0A4Q1CF10"/>
<reference evidence="4 5" key="1">
    <citation type="submission" date="2019-01" db="EMBL/GenBank/DDBJ databases">
        <title>Lacibacter sp. strain TTM-7.</title>
        <authorList>
            <person name="Chen W.-M."/>
        </authorList>
    </citation>
    <scope>NUCLEOTIDE SEQUENCE [LARGE SCALE GENOMIC DNA]</scope>
    <source>
        <strain evidence="4 5">TTM-7</strain>
    </source>
</reference>
<dbReference type="Pfam" id="PF00583">
    <property type="entry name" value="Acetyltransf_1"/>
    <property type="match status" value="1"/>
</dbReference>
<dbReference type="InterPro" id="IPR016181">
    <property type="entry name" value="Acyl_CoA_acyltransferase"/>
</dbReference>
<evidence type="ECO:0000256" key="2">
    <source>
        <dbReference type="ARBA" id="ARBA00023315"/>
    </source>
</evidence>
<dbReference type="GO" id="GO:0016747">
    <property type="term" value="F:acyltransferase activity, transferring groups other than amino-acyl groups"/>
    <property type="evidence" value="ECO:0007669"/>
    <property type="project" value="InterPro"/>
</dbReference>
<keyword evidence="2" id="KW-0012">Acyltransferase</keyword>
<dbReference type="EMBL" id="SDHW01000006">
    <property type="protein sequence ID" value="RXK58359.1"/>
    <property type="molecule type" value="Genomic_DNA"/>
</dbReference>
<evidence type="ECO:0000256" key="1">
    <source>
        <dbReference type="ARBA" id="ARBA00022679"/>
    </source>
</evidence>
<dbReference type="InterPro" id="IPR050832">
    <property type="entry name" value="Bact_Acetyltransf"/>
</dbReference>
<evidence type="ECO:0000313" key="5">
    <source>
        <dbReference type="Proteomes" id="UP000290204"/>
    </source>
</evidence>
<gene>
    <name evidence="4" type="ORF">ESA94_17105</name>
</gene>
<organism evidence="4 5">
    <name type="scientific">Lacibacter luteus</name>
    <dbReference type="NCBI Taxonomy" id="2508719"/>
    <lineage>
        <taxon>Bacteria</taxon>
        <taxon>Pseudomonadati</taxon>
        <taxon>Bacteroidota</taxon>
        <taxon>Chitinophagia</taxon>
        <taxon>Chitinophagales</taxon>
        <taxon>Chitinophagaceae</taxon>
        <taxon>Lacibacter</taxon>
    </lineage>
</organism>
<dbReference type="Proteomes" id="UP000290204">
    <property type="component" value="Unassembled WGS sequence"/>
</dbReference>
<sequence length="149" mass="17084">MIFREATIQDIQQMQVVRNAVKENTLSNPALVTDADVEKYITKRGKGWVCTIGGSVVGFAIADLVDHNIWALFVNPDVEARGIGKQLHELMMNWYFEQTNETVWLSTSPGTRAETFYRKQGWIETGVYGKGEIKFEMTEQRFKAMMRDL</sequence>
<dbReference type="SUPFAM" id="SSF55729">
    <property type="entry name" value="Acyl-CoA N-acyltransferases (Nat)"/>
    <property type="match status" value="1"/>
</dbReference>